<reference evidence="1" key="1">
    <citation type="submission" date="2023-03" db="EMBL/GenBank/DDBJ databases">
        <title>Massive genome expansion in bonnet fungi (Mycena s.s.) driven by repeated elements and novel gene families across ecological guilds.</title>
        <authorList>
            <consortium name="Lawrence Berkeley National Laboratory"/>
            <person name="Harder C.B."/>
            <person name="Miyauchi S."/>
            <person name="Viragh M."/>
            <person name="Kuo A."/>
            <person name="Thoen E."/>
            <person name="Andreopoulos B."/>
            <person name="Lu D."/>
            <person name="Skrede I."/>
            <person name="Drula E."/>
            <person name="Henrissat B."/>
            <person name="Morin E."/>
            <person name="Kohler A."/>
            <person name="Barry K."/>
            <person name="LaButti K."/>
            <person name="Morin E."/>
            <person name="Salamov A."/>
            <person name="Lipzen A."/>
            <person name="Mereny Z."/>
            <person name="Hegedus B."/>
            <person name="Baldrian P."/>
            <person name="Stursova M."/>
            <person name="Weitz H."/>
            <person name="Taylor A."/>
            <person name="Grigoriev I.V."/>
            <person name="Nagy L.G."/>
            <person name="Martin F."/>
            <person name="Kauserud H."/>
        </authorList>
    </citation>
    <scope>NUCLEOTIDE SEQUENCE</scope>
    <source>
        <strain evidence="1">CBHHK067</strain>
    </source>
</reference>
<dbReference type="InterPro" id="IPR012337">
    <property type="entry name" value="RNaseH-like_sf"/>
</dbReference>
<dbReference type="AlphaFoldDB" id="A0AAD7G643"/>
<gene>
    <name evidence="1" type="ORF">B0H17DRAFT_849828</name>
</gene>
<keyword evidence="2" id="KW-1185">Reference proteome</keyword>
<dbReference type="SUPFAM" id="SSF53098">
    <property type="entry name" value="Ribonuclease H-like"/>
    <property type="match status" value="1"/>
</dbReference>
<dbReference type="Gene3D" id="3.30.420.10">
    <property type="entry name" value="Ribonuclease H-like superfamily/Ribonuclease H"/>
    <property type="match status" value="1"/>
</dbReference>
<protein>
    <recommendedName>
        <fullName evidence="3">RNase H type-1 domain-containing protein</fullName>
    </recommendedName>
</protein>
<comment type="caution">
    <text evidence="1">The sequence shown here is derived from an EMBL/GenBank/DDBJ whole genome shotgun (WGS) entry which is preliminary data.</text>
</comment>
<evidence type="ECO:0000313" key="2">
    <source>
        <dbReference type="Proteomes" id="UP001221757"/>
    </source>
</evidence>
<dbReference type="EMBL" id="JARKIE010000175">
    <property type="protein sequence ID" value="KAJ7671158.1"/>
    <property type="molecule type" value="Genomic_DNA"/>
</dbReference>
<evidence type="ECO:0008006" key="3">
    <source>
        <dbReference type="Google" id="ProtNLM"/>
    </source>
</evidence>
<dbReference type="CDD" id="cd09276">
    <property type="entry name" value="Rnase_HI_RT_non_LTR"/>
    <property type="match status" value="1"/>
</dbReference>
<organism evidence="1 2">
    <name type="scientific">Mycena rosella</name>
    <name type="common">Pink bonnet</name>
    <name type="synonym">Agaricus rosellus</name>
    <dbReference type="NCBI Taxonomy" id="1033263"/>
    <lineage>
        <taxon>Eukaryota</taxon>
        <taxon>Fungi</taxon>
        <taxon>Dikarya</taxon>
        <taxon>Basidiomycota</taxon>
        <taxon>Agaricomycotina</taxon>
        <taxon>Agaricomycetes</taxon>
        <taxon>Agaricomycetidae</taxon>
        <taxon>Agaricales</taxon>
        <taxon>Marasmiineae</taxon>
        <taxon>Mycenaceae</taxon>
        <taxon>Mycena</taxon>
    </lineage>
</organism>
<evidence type="ECO:0000313" key="1">
    <source>
        <dbReference type="EMBL" id="KAJ7671158.1"/>
    </source>
</evidence>
<name>A0AAD7G643_MYCRO</name>
<dbReference type="InterPro" id="IPR036397">
    <property type="entry name" value="RNaseH_sf"/>
</dbReference>
<feature type="non-terminal residue" evidence="1">
    <location>
        <position position="152"/>
    </location>
</feature>
<feature type="non-terminal residue" evidence="1">
    <location>
        <position position="1"/>
    </location>
</feature>
<accession>A0AAD7G643</accession>
<sequence>RLGGHAEVYDGELAVMYFGACKVIMLAEEDNSIKHLHFFTDNTSVITTILDPRPRLGQLYAHQFHRRICKFLDTDPEHTVEIAWSPGHCDIEGNKRAEELAKEGVEMAMQAGDTRLHALRKSREKMQKVWVKEWKVTLKTGHYAMANRIPPS</sequence>
<dbReference type="Proteomes" id="UP001221757">
    <property type="component" value="Unassembled WGS sequence"/>
</dbReference>
<proteinExistence type="predicted"/>
<dbReference type="GO" id="GO:0003676">
    <property type="term" value="F:nucleic acid binding"/>
    <property type="evidence" value="ECO:0007669"/>
    <property type="project" value="InterPro"/>
</dbReference>